<dbReference type="KEGG" id="aori:SD37_11610"/>
<evidence type="ECO:0000313" key="2">
    <source>
        <dbReference type="Proteomes" id="UP000093695"/>
    </source>
</evidence>
<sequence>MRKTCSRCLGEGKIANTDDGEPWSAWATLPPGSDLAVRMGFVRPIDCPDCEGHGSVAVEPKPLTAREQLDAYAAKSMPSHTDTGVDDTAGTYFPEVFTALRAVLDLHADDAGDCRECGVDAHEEPIPWPCKTVTAITTALEDS</sequence>
<proteinExistence type="predicted"/>
<keyword evidence="2" id="KW-1185">Reference proteome</keyword>
<name>A0A193BVM9_AMYOR</name>
<dbReference type="STRING" id="31958.SD37_11610"/>
<reference evidence="1 2" key="1">
    <citation type="journal article" date="2015" name="Genome Announc.">
        <title>Draft Genome Sequence of Norvancomycin-Producing Strain Amycolatopsis orientalis CPCC200066.</title>
        <authorList>
            <person name="Lei X."/>
            <person name="Yuan F."/>
            <person name="Shi Y."/>
            <person name="Li X."/>
            <person name="Wang L."/>
            <person name="Hong B."/>
        </authorList>
    </citation>
    <scope>NUCLEOTIDE SEQUENCE [LARGE SCALE GENOMIC DNA]</scope>
    <source>
        <strain evidence="1 2">B-37</strain>
    </source>
</reference>
<organism evidence="1 2">
    <name type="scientific">Amycolatopsis orientalis</name>
    <name type="common">Nocardia orientalis</name>
    <dbReference type="NCBI Taxonomy" id="31958"/>
    <lineage>
        <taxon>Bacteria</taxon>
        <taxon>Bacillati</taxon>
        <taxon>Actinomycetota</taxon>
        <taxon>Actinomycetes</taxon>
        <taxon>Pseudonocardiales</taxon>
        <taxon>Pseudonocardiaceae</taxon>
        <taxon>Amycolatopsis</taxon>
    </lineage>
</organism>
<gene>
    <name evidence="1" type="ORF">SD37_11610</name>
</gene>
<accession>A0A193BVM9</accession>
<dbReference type="RefSeq" id="WP_044851579.1">
    <property type="nucleotide sequence ID" value="NZ_CP016174.1"/>
</dbReference>
<dbReference type="Proteomes" id="UP000093695">
    <property type="component" value="Chromosome"/>
</dbReference>
<dbReference type="EMBL" id="CP016174">
    <property type="protein sequence ID" value="ANN16224.1"/>
    <property type="molecule type" value="Genomic_DNA"/>
</dbReference>
<evidence type="ECO:0000313" key="1">
    <source>
        <dbReference type="EMBL" id="ANN16224.1"/>
    </source>
</evidence>
<dbReference type="AlphaFoldDB" id="A0A193BVM9"/>
<protein>
    <submittedName>
        <fullName evidence="1">Uncharacterized protein</fullName>
    </submittedName>
</protein>